<protein>
    <submittedName>
        <fullName evidence="2">Flagellar protein</fullName>
    </submittedName>
</protein>
<dbReference type="Proteomes" id="UP000430670">
    <property type="component" value="Unassembled WGS sequence"/>
</dbReference>
<keyword evidence="2" id="KW-0282">Flagellum</keyword>
<keyword evidence="3" id="KW-1185">Reference proteome</keyword>
<reference evidence="2 3" key="1">
    <citation type="submission" date="2019-11" db="EMBL/GenBank/DDBJ databases">
        <title>Whole-genome sequence of a the green, strictly anaerobic photosynthetic bacterium Heliobacillus mobilis DSM 6151.</title>
        <authorList>
            <person name="Kyndt J.A."/>
            <person name="Meyer T.E."/>
        </authorList>
    </citation>
    <scope>NUCLEOTIDE SEQUENCE [LARGE SCALE GENOMIC DNA]</scope>
    <source>
        <strain evidence="2 3">DSM 6151</strain>
    </source>
</reference>
<dbReference type="RefSeq" id="WP_155477019.1">
    <property type="nucleotide sequence ID" value="NZ_WNKU01000016.1"/>
</dbReference>
<dbReference type="NCBIfam" id="TIGR03826">
    <property type="entry name" value="YvyF"/>
    <property type="match status" value="1"/>
</dbReference>
<evidence type="ECO:0000256" key="1">
    <source>
        <dbReference type="SAM" id="MobiDB-lite"/>
    </source>
</evidence>
<proteinExistence type="predicted"/>
<organism evidence="2 3">
    <name type="scientific">Heliobacterium mobile</name>
    <name type="common">Heliobacillus mobilis</name>
    <dbReference type="NCBI Taxonomy" id="28064"/>
    <lineage>
        <taxon>Bacteria</taxon>
        <taxon>Bacillati</taxon>
        <taxon>Bacillota</taxon>
        <taxon>Clostridia</taxon>
        <taxon>Eubacteriales</taxon>
        <taxon>Heliobacteriaceae</taxon>
        <taxon>Heliobacterium</taxon>
    </lineage>
</organism>
<feature type="region of interest" description="Disordered" evidence="1">
    <location>
        <begin position="110"/>
        <end position="137"/>
    </location>
</feature>
<gene>
    <name evidence="2" type="ORF">GJ688_13160</name>
</gene>
<keyword evidence="2" id="KW-0969">Cilium</keyword>
<evidence type="ECO:0000313" key="3">
    <source>
        <dbReference type="Proteomes" id="UP000430670"/>
    </source>
</evidence>
<feature type="compositionally biased region" description="Basic and acidic residues" evidence="1">
    <location>
        <begin position="118"/>
        <end position="137"/>
    </location>
</feature>
<evidence type="ECO:0000313" key="2">
    <source>
        <dbReference type="EMBL" id="MTV49923.1"/>
    </source>
</evidence>
<dbReference type="InterPro" id="IPR022258">
    <property type="entry name" value="Flagellar_operon_YvyF"/>
</dbReference>
<name>A0A6I3SLU4_HELMO</name>
<accession>A0A6I3SLU4</accession>
<dbReference type="EMBL" id="WNKU01000016">
    <property type="protein sequence ID" value="MTV49923.1"/>
    <property type="molecule type" value="Genomic_DNA"/>
</dbReference>
<dbReference type="AlphaFoldDB" id="A0A6I3SLU4"/>
<keyword evidence="2" id="KW-0966">Cell projection</keyword>
<dbReference type="OrthoDB" id="1739831at2"/>
<comment type="caution">
    <text evidence="2">The sequence shown here is derived from an EMBL/GenBank/DDBJ whole genome shotgun (WGS) entry which is preliminary data.</text>
</comment>
<sequence length="137" mass="15347">MNVKNCPRCNRIFIPQGGRKICPVCVQEEEKQYEIVREYLRENPGAPVLIVIQETGVDEDTILQFIKEGRLEAGSIQGAELHCESCGTAITKGRFCGKCQDELARDLQRAAGLSQPKAPERETKGRAKDKFFTADFD</sequence>